<comment type="subcellular location">
    <subcellularLocation>
        <location evidence="2">Cell membrane</location>
        <topology evidence="2">Multi-pass membrane protein</topology>
    </subcellularLocation>
</comment>
<feature type="transmembrane region" description="Helical" evidence="19">
    <location>
        <begin position="121"/>
        <end position="141"/>
    </location>
</feature>
<keyword evidence="21" id="KW-1185">Reference proteome</keyword>
<evidence type="ECO:0000256" key="16">
    <source>
        <dbReference type="ARBA" id="ARBA00023209"/>
    </source>
</evidence>
<dbReference type="Pfam" id="PF01148">
    <property type="entry name" value="CTP_transf_1"/>
    <property type="match status" value="1"/>
</dbReference>
<keyword evidence="13 19" id="KW-1133">Transmembrane helix</keyword>
<reference evidence="20 21" key="1">
    <citation type="journal article" date="2014" name="Int. J. Syst. Evol. Microbiol.">
        <title>Phaeodactylibacter xiamenensis gen. nov., sp. nov., a member of the family Saprospiraceae isolated from the marine alga Phaeodactylum tricornutum.</title>
        <authorList>
            <person name="Chen Z.Jr."/>
            <person name="Lei X."/>
            <person name="Lai Q."/>
            <person name="Li Y."/>
            <person name="Zhang B."/>
            <person name="Zhang J."/>
            <person name="Zhang H."/>
            <person name="Yang L."/>
            <person name="Zheng W."/>
            <person name="Tian Y."/>
            <person name="Yu Z."/>
            <person name="Xu H.Jr."/>
            <person name="Zheng T."/>
        </authorList>
    </citation>
    <scope>NUCLEOTIDE SEQUENCE [LARGE SCALE GENOMIC DNA]</scope>
    <source>
        <strain evidence="20 21">KD52</strain>
    </source>
</reference>
<evidence type="ECO:0000256" key="5">
    <source>
        <dbReference type="ARBA" id="ARBA00010185"/>
    </source>
</evidence>
<keyword evidence="9" id="KW-0444">Lipid biosynthesis</keyword>
<keyword evidence="12 18" id="KW-0548">Nucleotidyltransferase</keyword>
<evidence type="ECO:0000256" key="18">
    <source>
        <dbReference type="RuleBase" id="RU003938"/>
    </source>
</evidence>
<evidence type="ECO:0000256" key="3">
    <source>
        <dbReference type="ARBA" id="ARBA00005119"/>
    </source>
</evidence>
<feature type="transmembrane region" description="Helical" evidence="19">
    <location>
        <begin position="214"/>
        <end position="233"/>
    </location>
</feature>
<feature type="transmembrane region" description="Helical" evidence="19">
    <location>
        <begin position="31"/>
        <end position="49"/>
    </location>
</feature>
<evidence type="ECO:0000256" key="8">
    <source>
        <dbReference type="ARBA" id="ARBA00022475"/>
    </source>
</evidence>
<keyword evidence="16" id="KW-0594">Phospholipid biosynthesis</keyword>
<comment type="pathway">
    <text evidence="3 18">Phospholipid metabolism; CDP-diacylglycerol biosynthesis; CDP-diacylglycerol from sn-glycerol 3-phosphate: step 3/3.</text>
</comment>
<dbReference type="AlphaFoldDB" id="A0A098S4N3"/>
<evidence type="ECO:0000256" key="2">
    <source>
        <dbReference type="ARBA" id="ARBA00004651"/>
    </source>
</evidence>
<evidence type="ECO:0000256" key="1">
    <source>
        <dbReference type="ARBA" id="ARBA00001698"/>
    </source>
</evidence>
<keyword evidence="8" id="KW-1003">Cell membrane</keyword>
<comment type="catalytic activity">
    <reaction evidence="1 18">
        <text>a 1,2-diacyl-sn-glycero-3-phosphate + CTP + H(+) = a CDP-1,2-diacyl-sn-glycerol + diphosphate</text>
        <dbReference type="Rhea" id="RHEA:16229"/>
        <dbReference type="ChEBI" id="CHEBI:15378"/>
        <dbReference type="ChEBI" id="CHEBI:33019"/>
        <dbReference type="ChEBI" id="CHEBI:37563"/>
        <dbReference type="ChEBI" id="CHEBI:58332"/>
        <dbReference type="ChEBI" id="CHEBI:58608"/>
        <dbReference type="EC" id="2.7.7.41"/>
    </reaction>
</comment>
<evidence type="ECO:0000256" key="19">
    <source>
        <dbReference type="SAM" id="Phobius"/>
    </source>
</evidence>
<evidence type="ECO:0000256" key="11">
    <source>
        <dbReference type="ARBA" id="ARBA00022692"/>
    </source>
</evidence>
<evidence type="ECO:0000256" key="14">
    <source>
        <dbReference type="ARBA" id="ARBA00023098"/>
    </source>
</evidence>
<dbReference type="GO" id="GO:0004605">
    <property type="term" value="F:phosphatidate cytidylyltransferase activity"/>
    <property type="evidence" value="ECO:0007669"/>
    <property type="project" value="UniProtKB-EC"/>
</dbReference>
<dbReference type="EC" id="2.7.7.41" evidence="6 18"/>
<sequence length="278" mass="31106">MNGLIQRAITGIIFVLVVTGCIYAGPVSFVALFAVITGGALWEFFGLVLTKQHRRDMIRRMLALGLGLVPFFMSTIVQLQLVPNREAFIAISSLLFFPFTFSVFIYELYTKSERPFENVAFVMLGMVYIGVPFALLLFVAFDSGLYYPNLVFALLVMNWVNDSGAYFVGSKFGKTPLFPRISPKKTWEGSAGGMIFTLVFGMILYYTFQELDLRDWLVLAAIVVIFGSLGDLVESMLKRSVQIKDSGGLLPGHGGLLDRFDAFIFLLPFATAYLLWIR</sequence>
<evidence type="ECO:0000256" key="6">
    <source>
        <dbReference type="ARBA" id="ARBA00012487"/>
    </source>
</evidence>
<dbReference type="PROSITE" id="PS01315">
    <property type="entry name" value="CDS"/>
    <property type="match status" value="1"/>
</dbReference>
<dbReference type="PROSITE" id="PS51257">
    <property type="entry name" value="PROKAR_LIPOPROTEIN"/>
    <property type="match status" value="1"/>
</dbReference>
<dbReference type="PANTHER" id="PTHR46382">
    <property type="entry name" value="PHOSPHATIDATE CYTIDYLYLTRANSFERASE"/>
    <property type="match status" value="1"/>
</dbReference>
<gene>
    <name evidence="20" type="ORF">IX84_16800</name>
</gene>
<feature type="transmembrane region" description="Helical" evidence="19">
    <location>
        <begin position="61"/>
        <end position="81"/>
    </location>
</feature>
<keyword evidence="15 19" id="KW-0472">Membrane</keyword>
<feature type="transmembrane region" description="Helical" evidence="19">
    <location>
        <begin position="260"/>
        <end position="277"/>
    </location>
</feature>
<keyword evidence="17" id="KW-1208">Phospholipid metabolism</keyword>
<dbReference type="OrthoDB" id="9799199at2"/>
<evidence type="ECO:0000313" key="21">
    <source>
        <dbReference type="Proteomes" id="UP000029736"/>
    </source>
</evidence>
<name>A0A098S4N3_9BACT</name>
<evidence type="ECO:0000256" key="4">
    <source>
        <dbReference type="ARBA" id="ARBA00005189"/>
    </source>
</evidence>
<evidence type="ECO:0000256" key="9">
    <source>
        <dbReference type="ARBA" id="ARBA00022516"/>
    </source>
</evidence>
<evidence type="ECO:0000256" key="10">
    <source>
        <dbReference type="ARBA" id="ARBA00022679"/>
    </source>
</evidence>
<evidence type="ECO:0000256" key="17">
    <source>
        <dbReference type="ARBA" id="ARBA00023264"/>
    </source>
</evidence>
<dbReference type="GO" id="GO:0016024">
    <property type="term" value="P:CDP-diacylglycerol biosynthetic process"/>
    <property type="evidence" value="ECO:0007669"/>
    <property type="project" value="UniProtKB-UniPathway"/>
</dbReference>
<dbReference type="UniPathway" id="UPA00557">
    <property type="reaction ID" value="UER00614"/>
</dbReference>
<comment type="pathway">
    <text evidence="4">Lipid metabolism.</text>
</comment>
<comment type="caution">
    <text evidence="20">The sequence shown here is derived from an EMBL/GenBank/DDBJ whole genome shotgun (WGS) entry which is preliminary data.</text>
</comment>
<accession>A0A098S4N3</accession>
<comment type="similarity">
    <text evidence="5 18">Belongs to the CDS family.</text>
</comment>
<keyword evidence="14" id="KW-0443">Lipid metabolism</keyword>
<dbReference type="EMBL" id="JPOS01000038">
    <property type="protein sequence ID" value="KGE87294.1"/>
    <property type="molecule type" value="Genomic_DNA"/>
</dbReference>
<keyword evidence="10 18" id="KW-0808">Transferase</keyword>
<dbReference type="RefSeq" id="WP_044222928.1">
    <property type="nucleotide sequence ID" value="NZ_CAKZLC010000105.1"/>
</dbReference>
<feature type="transmembrane region" description="Helical" evidence="19">
    <location>
        <begin position="7"/>
        <end position="25"/>
    </location>
</feature>
<evidence type="ECO:0000313" key="20">
    <source>
        <dbReference type="EMBL" id="KGE87294.1"/>
    </source>
</evidence>
<organism evidence="20 21">
    <name type="scientific">Phaeodactylibacter xiamenensis</name>
    <dbReference type="NCBI Taxonomy" id="1524460"/>
    <lineage>
        <taxon>Bacteria</taxon>
        <taxon>Pseudomonadati</taxon>
        <taxon>Bacteroidota</taxon>
        <taxon>Saprospiria</taxon>
        <taxon>Saprospirales</taxon>
        <taxon>Haliscomenobacteraceae</taxon>
        <taxon>Phaeodactylibacter</taxon>
    </lineage>
</organism>
<evidence type="ECO:0000256" key="12">
    <source>
        <dbReference type="ARBA" id="ARBA00022695"/>
    </source>
</evidence>
<evidence type="ECO:0000256" key="13">
    <source>
        <dbReference type="ARBA" id="ARBA00022989"/>
    </source>
</evidence>
<protein>
    <recommendedName>
        <fullName evidence="7 18">Phosphatidate cytidylyltransferase</fullName>
        <ecNumber evidence="6 18">2.7.7.41</ecNumber>
    </recommendedName>
</protein>
<feature type="transmembrane region" description="Helical" evidence="19">
    <location>
        <begin position="87"/>
        <end position="109"/>
    </location>
</feature>
<dbReference type="PANTHER" id="PTHR46382:SF1">
    <property type="entry name" value="PHOSPHATIDATE CYTIDYLYLTRANSFERASE"/>
    <property type="match status" value="1"/>
</dbReference>
<dbReference type="Proteomes" id="UP000029736">
    <property type="component" value="Unassembled WGS sequence"/>
</dbReference>
<keyword evidence="11 18" id="KW-0812">Transmembrane</keyword>
<evidence type="ECO:0000256" key="15">
    <source>
        <dbReference type="ARBA" id="ARBA00023136"/>
    </source>
</evidence>
<dbReference type="GO" id="GO:0005886">
    <property type="term" value="C:plasma membrane"/>
    <property type="evidence" value="ECO:0007669"/>
    <property type="project" value="UniProtKB-SubCell"/>
</dbReference>
<proteinExistence type="inferred from homology"/>
<dbReference type="STRING" id="1524460.IX84_16800"/>
<evidence type="ECO:0000256" key="7">
    <source>
        <dbReference type="ARBA" id="ARBA00019373"/>
    </source>
</evidence>
<feature type="transmembrane region" description="Helical" evidence="19">
    <location>
        <begin position="189"/>
        <end position="208"/>
    </location>
</feature>
<dbReference type="InterPro" id="IPR000374">
    <property type="entry name" value="PC_trans"/>
</dbReference>